<gene>
    <name evidence="6" type="ORF">ACFSCY_31575</name>
</gene>
<dbReference type="PANTHER" id="PTHR32114">
    <property type="entry name" value="ABC TRANSPORTER ABCH.3"/>
    <property type="match status" value="1"/>
</dbReference>
<comment type="subunit">
    <text evidence="2">Heterodimer of SbcC and SbcD.</text>
</comment>
<feature type="non-terminal residue" evidence="6">
    <location>
        <position position="1"/>
    </location>
</feature>
<keyword evidence="4" id="KW-0175">Coiled coil</keyword>
<keyword evidence="7" id="KW-1185">Reference proteome</keyword>
<evidence type="ECO:0000256" key="5">
    <source>
        <dbReference type="SAM" id="MobiDB-lite"/>
    </source>
</evidence>
<evidence type="ECO:0000256" key="4">
    <source>
        <dbReference type="SAM" id="Coils"/>
    </source>
</evidence>
<proteinExistence type="inferred from homology"/>
<evidence type="ECO:0000256" key="1">
    <source>
        <dbReference type="ARBA" id="ARBA00006930"/>
    </source>
</evidence>
<evidence type="ECO:0000313" key="7">
    <source>
        <dbReference type="Proteomes" id="UP001597145"/>
    </source>
</evidence>
<dbReference type="RefSeq" id="WP_379659988.1">
    <property type="nucleotide sequence ID" value="NZ_JBHUCP010000026.1"/>
</dbReference>
<evidence type="ECO:0000256" key="3">
    <source>
        <dbReference type="ARBA" id="ARBA00013368"/>
    </source>
</evidence>
<comment type="similarity">
    <text evidence="1">Belongs to the SMC family. SbcC subfamily.</text>
</comment>
<dbReference type="InterPro" id="IPR027417">
    <property type="entry name" value="P-loop_NTPase"/>
</dbReference>
<protein>
    <recommendedName>
        <fullName evidence="3">Nuclease SbcCD subunit C</fullName>
    </recommendedName>
</protein>
<dbReference type="Pfam" id="PF13558">
    <property type="entry name" value="SbcC_Walker_B"/>
    <property type="match status" value="1"/>
</dbReference>
<accession>A0ABW4FV06</accession>
<comment type="caution">
    <text evidence="6">The sequence shown here is derived from an EMBL/GenBank/DDBJ whole genome shotgun (WGS) entry which is preliminary data.</text>
</comment>
<sequence>GWAALVSWAQAEAAARAEALPPALAAAATAERDRAIADEALRAADRAAGDRRRDETAAARAEQEARGAVDTVDRRIAQLESALAGAPGDDEAAAELRRLDALDAAVREADSELRTARGALRTAERAEAEVAREVTAAWHALRAARDPLVPLGAPAVSGDELLAAWEALTGWAREAAAVRAEQLDEATTAARAAREARAAVERRIADDLDAHHVAAAPPLGSTASAAVAGALARARSVQERIAERRATAEKLRADRDEAESAQQVAKLLGNLLRSDGFPRWLVASALDALVADASRSLAELSGGQFELTHEGGEFLVIDHTDADARRPVKTLSGGETFQASLALALALSAQMSGLAAQGAARLESIFLDEGFGTLDEANLETVASTLESLASRGDRMVGVITHVPALAERVPVRFVVSRDQRTSSIVRENL</sequence>
<dbReference type="Proteomes" id="UP001597145">
    <property type="component" value="Unassembled WGS sequence"/>
</dbReference>
<feature type="coiled-coil region" evidence="4">
    <location>
        <begin position="234"/>
        <end position="261"/>
    </location>
</feature>
<organism evidence="6 7">
    <name type="scientific">Pseudonocardia aurantiaca</name>
    <dbReference type="NCBI Taxonomy" id="75290"/>
    <lineage>
        <taxon>Bacteria</taxon>
        <taxon>Bacillati</taxon>
        <taxon>Actinomycetota</taxon>
        <taxon>Actinomycetes</taxon>
        <taxon>Pseudonocardiales</taxon>
        <taxon>Pseudonocardiaceae</taxon>
        <taxon>Pseudonocardia</taxon>
    </lineage>
</organism>
<dbReference type="PANTHER" id="PTHR32114:SF2">
    <property type="entry name" value="ABC TRANSPORTER ABCH.3"/>
    <property type="match status" value="1"/>
</dbReference>
<name>A0ABW4FV06_9PSEU</name>
<dbReference type="SUPFAM" id="SSF52540">
    <property type="entry name" value="P-loop containing nucleoside triphosphate hydrolases"/>
    <property type="match status" value="1"/>
</dbReference>
<dbReference type="EMBL" id="JBHUCP010000026">
    <property type="protein sequence ID" value="MFD1533968.1"/>
    <property type="molecule type" value="Genomic_DNA"/>
</dbReference>
<evidence type="ECO:0000256" key="2">
    <source>
        <dbReference type="ARBA" id="ARBA00011322"/>
    </source>
</evidence>
<dbReference type="Gene3D" id="3.40.50.300">
    <property type="entry name" value="P-loop containing nucleotide triphosphate hydrolases"/>
    <property type="match status" value="1"/>
</dbReference>
<reference evidence="7" key="1">
    <citation type="journal article" date="2019" name="Int. J. Syst. Evol. Microbiol.">
        <title>The Global Catalogue of Microorganisms (GCM) 10K type strain sequencing project: providing services to taxonomists for standard genome sequencing and annotation.</title>
        <authorList>
            <consortium name="The Broad Institute Genomics Platform"/>
            <consortium name="The Broad Institute Genome Sequencing Center for Infectious Disease"/>
            <person name="Wu L."/>
            <person name="Ma J."/>
        </authorList>
    </citation>
    <scope>NUCLEOTIDE SEQUENCE [LARGE SCALE GENOMIC DNA]</scope>
    <source>
        <strain evidence="7">JCM 12165</strain>
    </source>
</reference>
<evidence type="ECO:0000313" key="6">
    <source>
        <dbReference type="EMBL" id="MFD1533968.1"/>
    </source>
</evidence>
<feature type="region of interest" description="Disordered" evidence="5">
    <location>
        <begin position="46"/>
        <end position="67"/>
    </location>
</feature>